<evidence type="ECO:0000313" key="13">
    <source>
        <dbReference type="Proteomes" id="UP000276417"/>
    </source>
</evidence>
<dbReference type="InterPro" id="IPR029016">
    <property type="entry name" value="GAF-like_dom_sf"/>
</dbReference>
<protein>
    <recommendedName>
        <fullName evidence="2">histidine kinase</fullName>
        <ecNumber evidence="2">2.7.13.3</ecNumber>
    </recommendedName>
</protein>
<keyword evidence="7" id="KW-0067">ATP-binding</keyword>
<keyword evidence="13" id="KW-1185">Reference proteome</keyword>
<feature type="region of interest" description="Disordered" evidence="9">
    <location>
        <begin position="556"/>
        <end position="575"/>
    </location>
</feature>
<evidence type="ECO:0000259" key="11">
    <source>
        <dbReference type="PROSITE" id="PS50112"/>
    </source>
</evidence>
<evidence type="ECO:0000256" key="8">
    <source>
        <dbReference type="ARBA" id="ARBA00023012"/>
    </source>
</evidence>
<dbReference type="Gene3D" id="3.30.565.10">
    <property type="entry name" value="Histidine kinase-like ATPase, C-terminal domain"/>
    <property type="match status" value="1"/>
</dbReference>
<dbReference type="Pfam" id="PF07730">
    <property type="entry name" value="HisKA_3"/>
    <property type="match status" value="1"/>
</dbReference>
<feature type="domain" description="PAS" evidence="11">
    <location>
        <begin position="667"/>
        <end position="703"/>
    </location>
</feature>
<dbReference type="GO" id="GO:0016020">
    <property type="term" value="C:membrane"/>
    <property type="evidence" value="ECO:0007669"/>
    <property type="project" value="InterPro"/>
</dbReference>
<dbReference type="InterPro" id="IPR005467">
    <property type="entry name" value="His_kinase_dom"/>
</dbReference>
<dbReference type="CDD" id="cd00130">
    <property type="entry name" value="PAS"/>
    <property type="match status" value="1"/>
</dbReference>
<dbReference type="PANTHER" id="PTHR24421:SF10">
    <property type="entry name" value="NITRATE_NITRITE SENSOR PROTEIN NARQ"/>
    <property type="match status" value="1"/>
</dbReference>
<dbReference type="GO" id="GO:0000155">
    <property type="term" value="F:phosphorelay sensor kinase activity"/>
    <property type="evidence" value="ECO:0007669"/>
    <property type="project" value="InterPro"/>
</dbReference>
<dbReference type="Gene3D" id="3.30.450.40">
    <property type="match status" value="3"/>
</dbReference>
<dbReference type="KEGG" id="dph:EHF33_03255"/>
<evidence type="ECO:0000313" key="12">
    <source>
        <dbReference type="EMBL" id="AZI43751.1"/>
    </source>
</evidence>
<dbReference type="Pfam" id="PF02518">
    <property type="entry name" value="HATPase_c"/>
    <property type="match status" value="1"/>
</dbReference>
<dbReference type="Pfam" id="PF01590">
    <property type="entry name" value="GAF"/>
    <property type="match status" value="1"/>
</dbReference>
<dbReference type="InterPro" id="IPR036890">
    <property type="entry name" value="HATPase_C_sf"/>
</dbReference>
<evidence type="ECO:0000259" key="10">
    <source>
        <dbReference type="PROSITE" id="PS50109"/>
    </source>
</evidence>
<dbReference type="PROSITE" id="PS50109">
    <property type="entry name" value="HIS_KIN"/>
    <property type="match status" value="1"/>
</dbReference>
<dbReference type="GO" id="GO:0005524">
    <property type="term" value="F:ATP binding"/>
    <property type="evidence" value="ECO:0007669"/>
    <property type="project" value="UniProtKB-KW"/>
</dbReference>
<dbReference type="NCBIfam" id="TIGR00229">
    <property type="entry name" value="sensory_box"/>
    <property type="match status" value="1"/>
</dbReference>
<accession>A0A3G8YQ45</accession>
<dbReference type="RefSeq" id="WP_124872768.1">
    <property type="nucleotide sequence ID" value="NZ_CP034183.1"/>
</dbReference>
<dbReference type="SUPFAM" id="SSF55781">
    <property type="entry name" value="GAF domain-like"/>
    <property type="match status" value="3"/>
</dbReference>
<organism evidence="12 13">
    <name type="scientific">Deinococcus psychrotolerans</name>
    <dbReference type="NCBI Taxonomy" id="2489213"/>
    <lineage>
        <taxon>Bacteria</taxon>
        <taxon>Thermotogati</taxon>
        <taxon>Deinococcota</taxon>
        <taxon>Deinococci</taxon>
        <taxon>Deinococcales</taxon>
        <taxon>Deinococcaceae</taxon>
        <taxon>Deinococcus</taxon>
    </lineage>
</organism>
<evidence type="ECO:0000256" key="6">
    <source>
        <dbReference type="ARBA" id="ARBA00022777"/>
    </source>
</evidence>
<evidence type="ECO:0000256" key="5">
    <source>
        <dbReference type="ARBA" id="ARBA00022741"/>
    </source>
</evidence>
<keyword evidence="8" id="KW-0902">Two-component regulatory system</keyword>
<dbReference type="OrthoDB" id="9781904at2"/>
<dbReference type="GO" id="GO:0046983">
    <property type="term" value="F:protein dimerization activity"/>
    <property type="evidence" value="ECO:0007669"/>
    <property type="project" value="InterPro"/>
</dbReference>
<dbReference type="InterPro" id="IPR011712">
    <property type="entry name" value="Sig_transdc_His_kin_sub3_dim/P"/>
</dbReference>
<name>A0A3G8YQ45_9DEIO</name>
<keyword evidence="4" id="KW-0808">Transferase</keyword>
<evidence type="ECO:0000256" key="1">
    <source>
        <dbReference type="ARBA" id="ARBA00000085"/>
    </source>
</evidence>
<dbReference type="SUPFAM" id="SSF55874">
    <property type="entry name" value="ATPase domain of HSP90 chaperone/DNA topoisomerase II/histidine kinase"/>
    <property type="match status" value="1"/>
</dbReference>
<evidence type="ECO:0000256" key="2">
    <source>
        <dbReference type="ARBA" id="ARBA00012438"/>
    </source>
</evidence>
<evidence type="ECO:0000256" key="4">
    <source>
        <dbReference type="ARBA" id="ARBA00022679"/>
    </source>
</evidence>
<dbReference type="InterPro" id="IPR003018">
    <property type="entry name" value="GAF"/>
</dbReference>
<dbReference type="Pfam" id="PF13188">
    <property type="entry name" value="PAS_8"/>
    <property type="match status" value="1"/>
</dbReference>
<dbReference type="PROSITE" id="PS50112">
    <property type="entry name" value="PAS"/>
    <property type="match status" value="1"/>
</dbReference>
<dbReference type="Proteomes" id="UP000276417">
    <property type="component" value="Chromosome 1"/>
</dbReference>
<dbReference type="AlphaFoldDB" id="A0A3G8YQ45"/>
<dbReference type="Pfam" id="PF13185">
    <property type="entry name" value="GAF_2"/>
    <property type="match status" value="2"/>
</dbReference>
<dbReference type="Gene3D" id="3.30.450.20">
    <property type="entry name" value="PAS domain"/>
    <property type="match status" value="1"/>
</dbReference>
<dbReference type="SMART" id="SM00387">
    <property type="entry name" value="HATPase_c"/>
    <property type="match status" value="1"/>
</dbReference>
<dbReference type="PANTHER" id="PTHR24421">
    <property type="entry name" value="NITRATE/NITRITE SENSOR PROTEIN NARX-RELATED"/>
    <property type="match status" value="1"/>
</dbReference>
<dbReference type="SUPFAM" id="SSF55785">
    <property type="entry name" value="PYP-like sensor domain (PAS domain)"/>
    <property type="match status" value="1"/>
</dbReference>
<keyword evidence="5" id="KW-0547">Nucleotide-binding</keyword>
<dbReference type="InterPro" id="IPR050482">
    <property type="entry name" value="Sensor_HK_TwoCompSys"/>
</dbReference>
<dbReference type="SMART" id="SM00091">
    <property type="entry name" value="PAS"/>
    <property type="match status" value="1"/>
</dbReference>
<comment type="catalytic activity">
    <reaction evidence="1">
        <text>ATP + protein L-histidine = ADP + protein N-phospho-L-histidine.</text>
        <dbReference type="EC" id="2.7.13.3"/>
    </reaction>
</comment>
<evidence type="ECO:0000256" key="9">
    <source>
        <dbReference type="SAM" id="MobiDB-lite"/>
    </source>
</evidence>
<sequence length="1008" mass="107859">MLAALAQLSQAQHASGFLQALTAIAAEQTKAHGAQARLGDSLSVICAEGRGLGLSDGSLARLALTTGAPQRSAMICALPLLCGSGAVLEVIGGAEAALLELETALPLLCLAFEGALAREARRGRGRVTETLAQLSTRIGGSLDLAEVLTATAHSAAHSLGFERALVGLFTEQDESGARAREVFTHGFDQSFSGDVGVGPESFERLMERGEVIVYDHERDHATPLSRGLAEFAPLLALIAPLKARGRALGILYADVRVRRPLSEGDDTLLLALAEQASLAIDNARRYADETRKRHVAESLREVGAALSHSLHLADTLGSVLSYARTLFGADACAVHELQPDGRTLSIRSAVGLSSEYVLRSRAKVGAGVTGRAIERGQLTFSRDVSAEKQGGGSRYTRQLLAAGKYPYRGVVGLALSARGHVFGGLTLYYKDPLPLDTEDLALTEVFAAQAALAIENARLYEDEVRREREGAVLLSVAARLQSPLARDALSEVARELTEALGAERGLLMTLDDAGRFHELATVHLPTVHLSAAVQSNTTVYSSTAVQFHTAVQSSPDVQSSSTAQSNSAAQLSAAELQDAADSEPLHWLASQLGKGPRPLTRRHLFDGASSGLLAPVQHQGSLLGFFYADHTREDPPSERHLHLARSLTDQVALSLSRERLLSALAREEARYRLLAHSAHDLILAADPAGRVTYANPASQRLLGPVEGRDLWPLMSAPAFLTAWQLCLAEPESGGRCEIAVSGLERELRLEVRLSAVTGGGAAGVQGMLLVARDLSELQTLAAEIQRRGQELEAVSARQGELRQFLSLFTQAQEEERRRISRELHDDTAQVLVALGRRIDRLGRDLTGESRERAADIRADLNSAIESVRRFARNLRPSVLDDLGLLPALEWLVSQSRTPTRLEVQGAERRLSGFAELTVYRAVQEALGNVDKHAQASSAAVRVMFQAGEVDVSVSDDGRGLDRAEAERQTQAGHMGLLGLRERVALSGGELSVESSAGQGTQVRFALPG</sequence>
<dbReference type="EMBL" id="CP034183">
    <property type="protein sequence ID" value="AZI43751.1"/>
    <property type="molecule type" value="Genomic_DNA"/>
</dbReference>
<dbReference type="InterPro" id="IPR035965">
    <property type="entry name" value="PAS-like_dom_sf"/>
</dbReference>
<dbReference type="CDD" id="cd16917">
    <property type="entry name" value="HATPase_UhpB-NarQ-NarX-like"/>
    <property type="match status" value="1"/>
</dbReference>
<feature type="domain" description="Histidine kinase" evidence="10">
    <location>
        <begin position="918"/>
        <end position="1008"/>
    </location>
</feature>
<dbReference type="SMART" id="SM00065">
    <property type="entry name" value="GAF"/>
    <property type="match status" value="3"/>
</dbReference>
<dbReference type="InterPro" id="IPR003594">
    <property type="entry name" value="HATPase_dom"/>
</dbReference>
<evidence type="ECO:0000256" key="3">
    <source>
        <dbReference type="ARBA" id="ARBA00022553"/>
    </source>
</evidence>
<proteinExistence type="predicted"/>
<feature type="compositionally biased region" description="Low complexity" evidence="9">
    <location>
        <begin position="558"/>
        <end position="575"/>
    </location>
</feature>
<dbReference type="InterPro" id="IPR000014">
    <property type="entry name" value="PAS"/>
</dbReference>
<keyword evidence="6" id="KW-0418">Kinase</keyword>
<keyword evidence="3" id="KW-0597">Phosphoprotein</keyword>
<dbReference type="EC" id="2.7.13.3" evidence="2"/>
<dbReference type="Gene3D" id="1.20.5.1930">
    <property type="match status" value="1"/>
</dbReference>
<reference evidence="12 13" key="1">
    <citation type="submission" date="2018-11" db="EMBL/GenBank/DDBJ databases">
        <title>Deinococcus shelandsis sp. nov., isolated from South Shetland Islands soil of Antarctica.</title>
        <authorList>
            <person name="Tian J."/>
        </authorList>
    </citation>
    <scope>NUCLEOTIDE SEQUENCE [LARGE SCALE GENOMIC DNA]</scope>
    <source>
        <strain evidence="12 13">S14-83T</strain>
    </source>
</reference>
<evidence type="ECO:0000256" key="7">
    <source>
        <dbReference type="ARBA" id="ARBA00022840"/>
    </source>
</evidence>
<gene>
    <name evidence="12" type="ORF">EHF33_03255</name>
</gene>